<name>A0A179B718_9ACTO</name>
<feature type="transmembrane region" description="Helical" evidence="7">
    <location>
        <begin position="311"/>
        <end position="331"/>
    </location>
</feature>
<dbReference type="InterPro" id="IPR036259">
    <property type="entry name" value="MFS_trans_sf"/>
</dbReference>
<comment type="subcellular location">
    <subcellularLocation>
        <location evidence="1">Cell membrane</location>
        <topology evidence="1">Multi-pass membrane protein</topology>
    </subcellularLocation>
</comment>
<feature type="transmembrane region" description="Helical" evidence="7">
    <location>
        <begin position="84"/>
        <end position="105"/>
    </location>
</feature>
<feature type="transmembrane region" description="Helical" evidence="7">
    <location>
        <begin position="371"/>
        <end position="394"/>
    </location>
</feature>
<feature type="region of interest" description="Disordered" evidence="6">
    <location>
        <begin position="430"/>
        <end position="475"/>
    </location>
</feature>
<dbReference type="CDD" id="cd06173">
    <property type="entry name" value="MFS_MefA_like"/>
    <property type="match status" value="1"/>
</dbReference>
<dbReference type="Proteomes" id="UP000078368">
    <property type="component" value="Unassembled WGS sequence"/>
</dbReference>
<feature type="transmembrane region" description="Helical" evidence="7">
    <location>
        <begin position="282"/>
        <end position="304"/>
    </location>
</feature>
<dbReference type="InterPro" id="IPR011701">
    <property type="entry name" value="MFS"/>
</dbReference>
<dbReference type="GO" id="GO:0005886">
    <property type="term" value="C:plasma membrane"/>
    <property type="evidence" value="ECO:0007669"/>
    <property type="project" value="UniProtKB-SubCell"/>
</dbReference>
<evidence type="ECO:0000256" key="3">
    <source>
        <dbReference type="ARBA" id="ARBA00022692"/>
    </source>
</evidence>
<evidence type="ECO:0000256" key="4">
    <source>
        <dbReference type="ARBA" id="ARBA00022989"/>
    </source>
</evidence>
<evidence type="ECO:0000256" key="2">
    <source>
        <dbReference type="ARBA" id="ARBA00022475"/>
    </source>
</evidence>
<dbReference type="STRING" id="1823756.A4H34_01915"/>
<feature type="transmembrane region" description="Helical" evidence="7">
    <location>
        <begin position="406"/>
        <end position="423"/>
    </location>
</feature>
<keyword evidence="2" id="KW-1003">Cell membrane</keyword>
<feature type="transmembrane region" description="Helical" evidence="7">
    <location>
        <begin position="180"/>
        <end position="200"/>
    </location>
</feature>
<dbReference type="AlphaFoldDB" id="A0A179B718"/>
<feature type="transmembrane region" description="Helical" evidence="7">
    <location>
        <begin position="111"/>
        <end position="134"/>
    </location>
</feature>
<evidence type="ECO:0000259" key="8">
    <source>
        <dbReference type="PROSITE" id="PS50850"/>
    </source>
</evidence>
<evidence type="ECO:0000256" key="5">
    <source>
        <dbReference type="ARBA" id="ARBA00023136"/>
    </source>
</evidence>
<sequence length="475" mass="49495">MSVLADLSTLAKSVGFRKLLGVRLVSQVGDGMFQAGLASLFFFSPQSMTSAAGVAAAIVVMFGPYSLVGPFFGPLLDRWRRRQILLFGNAVRCLFALCVAAATWGSAGIGIVYTLTLCALGLSRFLLSCLSAGLPSVVGERELLTANSVVPTLGGLAMGIGAVAGFLIRVFLPEGSSRDVASLFVAALLYLAASGLASLLRPDQLGPKREELESQPASPSFRSTVRDLVDAAAYLTRRRTPALALATMSLHRFVYEMEFIMIILVSRNLLADPSDADAGLAYFGTLGGAMVAGQFVAVVLTPIAHEKIAPWQWVVTCLIGGSAGQATFVLAPRTGTLAVGAFLVGLGVQGAKIAVDTIVQSDASDAYRGRAFALYDVLFNLGVCAAAGVGLAALPDVGWSRDVQTALFALVWVLAFLFFWAMARLGGSPRDAGPAAGKPVPPAGETSTRATGSELEKGKACPRAGKANPQTAEEV</sequence>
<feature type="transmembrane region" description="Helical" evidence="7">
    <location>
        <begin position="253"/>
        <end position="270"/>
    </location>
</feature>
<dbReference type="OrthoDB" id="3688258at2"/>
<dbReference type="PANTHER" id="PTHR23513:SF17">
    <property type="entry name" value="MEMBRANE PROTEIN"/>
    <property type="match status" value="1"/>
</dbReference>
<gene>
    <name evidence="9" type="ORF">A4H34_01915</name>
</gene>
<feature type="transmembrane region" description="Helical" evidence="7">
    <location>
        <begin position="337"/>
        <end position="359"/>
    </location>
</feature>
<feature type="transmembrane region" description="Helical" evidence="7">
    <location>
        <begin position="49"/>
        <end position="72"/>
    </location>
</feature>
<comment type="caution">
    <text evidence="9">The sequence shown here is derived from an EMBL/GenBank/DDBJ whole genome shotgun (WGS) entry which is preliminary data.</text>
</comment>
<dbReference type="GO" id="GO:0022857">
    <property type="term" value="F:transmembrane transporter activity"/>
    <property type="evidence" value="ECO:0007669"/>
    <property type="project" value="InterPro"/>
</dbReference>
<dbReference type="Pfam" id="PF07690">
    <property type="entry name" value="MFS_1"/>
    <property type="match status" value="1"/>
</dbReference>
<dbReference type="SUPFAM" id="SSF103473">
    <property type="entry name" value="MFS general substrate transporter"/>
    <property type="match status" value="1"/>
</dbReference>
<evidence type="ECO:0000256" key="7">
    <source>
        <dbReference type="SAM" id="Phobius"/>
    </source>
</evidence>
<dbReference type="EMBL" id="LVZK01000001">
    <property type="protein sequence ID" value="OAP87043.1"/>
    <property type="molecule type" value="Genomic_DNA"/>
</dbReference>
<accession>A0A179B718</accession>
<keyword evidence="4 7" id="KW-1133">Transmembrane helix</keyword>
<reference evidence="9 10" key="1">
    <citation type="submission" date="2016-04" db="EMBL/GenBank/DDBJ databases">
        <title>Peptidophaga gingivicola gen. nov., sp. nov., isolated from human subgingival plaque.</title>
        <authorList>
            <person name="Beall C.J."/>
            <person name="Mokrzan E.M."/>
            <person name="Griffen A.L."/>
            <person name="Leys E.J."/>
        </authorList>
    </citation>
    <scope>NUCLEOTIDE SEQUENCE [LARGE SCALE GENOMIC DNA]</scope>
    <source>
        <strain evidence="9 10">BA112</strain>
    </source>
</reference>
<keyword evidence="3 7" id="KW-0812">Transmembrane</keyword>
<dbReference type="PROSITE" id="PS50850">
    <property type="entry name" value="MFS"/>
    <property type="match status" value="1"/>
</dbReference>
<evidence type="ECO:0000256" key="6">
    <source>
        <dbReference type="SAM" id="MobiDB-lite"/>
    </source>
</evidence>
<keyword evidence="10" id="KW-1185">Reference proteome</keyword>
<dbReference type="Gene3D" id="1.20.1250.20">
    <property type="entry name" value="MFS general substrate transporter like domains"/>
    <property type="match status" value="1"/>
</dbReference>
<evidence type="ECO:0000313" key="10">
    <source>
        <dbReference type="Proteomes" id="UP000078368"/>
    </source>
</evidence>
<feature type="transmembrane region" description="Helical" evidence="7">
    <location>
        <begin position="146"/>
        <end position="168"/>
    </location>
</feature>
<dbReference type="InterPro" id="IPR020846">
    <property type="entry name" value="MFS_dom"/>
</dbReference>
<dbReference type="RefSeq" id="WP_064231650.1">
    <property type="nucleotide sequence ID" value="NZ_LVZK01000001.1"/>
</dbReference>
<proteinExistence type="predicted"/>
<evidence type="ECO:0000313" key="9">
    <source>
        <dbReference type="EMBL" id="OAP87043.1"/>
    </source>
</evidence>
<evidence type="ECO:0000256" key="1">
    <source>
        <dbReference type="ARBA" id="ARBA00004651"/>
    </source>
</evidence>
<dbReference type="PANTHER" id="PTHR23513">
    <property type="entry name" value="INTEGRAL MEMBRANE EFFLUX PROTEIN-RELATED"/>
    <property type="match status" value="1"/>
</dbReference>
<organism evidence="9 10">
    <name type="scientific">Peptidiphaga gingivicola</name>
    <dbReference type="NCBI Taxonomy" id="2741497"/>
    <lineage>
        <taxon>Bacteria</taxon>
        <taxon>Bacillati</taxon>
        <taxon>Actinomycetota</taxon>
        <taxon>Actinomycetes</taxon>
        <taxon>Actinomycetales</taxon>
        <taxon>Actinomycetaceae</taxon>
        <taxon>Peptidiphaga</taxon>
    </lineage>
</organism>
<protein>
    <submittedName>
        <fullName evidence="9">MFS transporter</fullName>
    </submittedName>
</protein>
<feature type="domain" description="Major facilitator superfamily (MFS) profile" evidence="8">
    <location>
        <begin position="244"/>
        <end position="475"/>
    </location>
</feature>
<keyword evidence="5 7" id="KW-0472">Membrane</keyword>